<dbReference type="SMART" id="SM00256">
    <property type="entry name" value="FBOX"/>
    <property type="match status" value="2"/>
</dbReference>
<dbReference type="RefSeq" id="XP_021828796.1">
    <property type="nucleotide sequence ID" value="XM_021973104.1"/>
</dbReference>
<dbReference type="KEGG" id="pavi:110769171"/>
<dbReference type="SUPFAM" id="SSF52047">
    <property type="entry name" value="RNI-like"/>
    <property type="match status" value="2"/>
</dbReference>
<organism evidence="3 4">
    <name type="scientific">Prunus avium</name>
    <name type="common">Cherry</name>
    <name type="synonym">Cerasus avium</name>
    <dbReference type="NCBI Taxonomy" id="42229"/>
    <lineage>
        <taxon>Eukaryota</taxon>
        <taxon>Viridiplantae</taxon>
        <taxon>Streptophyta</taxon>
        <taxon>Embryophyta</taxon>
        <taxon>Tracheophyta</taxon>
        <taxon>Spermatophyta</taxon>
        <taxon>Magnoliopsida</taxon>
        <taxon>eudicotyledons</taxon>
        <taxon>Gunneridae</taxon>
        <taxon>Pentapetalae</taxon>
        <taxon>rosids</taxon>
        <taxon>fabids</taxon>
        <taxon>Rosales</taxon>
        <taxon>Rosaceae</taxon>
        <taxon>Amygdaloideae</taxon>
        <taxon>Amygdaleae</taxon>
        <taxon>Prunus</taxon>
    </lineage>
</organism>
<dbReference type="AlphaFoldDB" id="A0A6P5TP49"/>
<evidence type="ECO:0000313" key="3">
    <source>
        <dbReference type="Proteomes" id="UP000515124"/>
    </source>
</evidence>
<name>A0A6P5TP49_PRUAV</name>
<feature type="region of interest" description="Disordered" evidence="1">
    <location>
        <begin position="1"/>
        <end position="20"/>
    </location>
</feature>
<dbReference type="PANTHER" id="PTHR31900:SF34">
    <property type="entry name" value="EMB|CAB62440.1-RELATED"/>
    <property type="match status" value="1"/>
</dbReference>
<accession>A0A6P5TP49</accession>
<dbReference type="SUPFAM" id="SSF81383">
    <property type="entry name" value="F-box domain"/>
    <property type="match status" value="2"/>
</dbReference>
<dbReference type="InterPro" id="IPR001810">
    <property type="entry name" value="F-box_dom"/>
</dbReference>
<evidence type="ECO:0000256" key="1">
    <source>
        <dbReference type="SAM" id="MobiDB-lite"/>
    </source>
</evidence>
<dbReference type="GeneID" id="110769171"/>
<dbReference type="InterPro" id="IPR036047">
    <property type="entry name" value="F-box-like_dom_sf"/>
</dbReference>
<dbReference type="Gene3D" id="3.80.10.10">
    <property type="entry name" value="Ribonuclease Inhibitor"/>
    <property type="match status" value="2"/>
</dbReference>
<feature type="domain" description="F-box" evidence="2">
    <location>
        <begin position="542"/>
        <end position="595"/>
    </location>
</feature>
<protein>
    <submittedName>
        <fullName evidence="4">Uncharacterized protein LOC110769171</fullName>
    </submittedName>
</protein>
<evidence type="ECO:0000259" key="2">
    <source>
        <dbReference type="PROSITE" id="PS50181"/>
    </source>
</evidence>
<dbReference type="PANTHER" id="PTHR31900">
    <property type="entry name" value="F-BOX/RNI SUPERFAMILY PROTEIN-RELATED"/>
    <property type="match status" value="1"/>
</dbReference>
<evidence type="ECO:0000313" key="4">
    <source>
        <dbReference type="RefSeq" id="XP_021828796.1"/>
    </source>
</evidence>
<keyword evidence="3" id="KW-1185">Reference proteome</keyword>
<dbReference type="Proteomes" id="UP000515124">
    <property type="component" value="Unplaced"/>
</dbReference>
<dbReference type="Gene3D" id="1.20.1280.50">
    <property type="match status" value="2"/>
</dbReference>
<feature type="domain" description="F-box" evidence="2">
    <location>
        <begin position="47"/>
        <end position="100"/>
    </location>
</feature>
<dbReference type="InterPro" id="IPR050232">
    <property type="entry name" value="FBL13/AtMIF1-like"/>
</dbReference>
<dbReference type="CDD" id="cd22160">
    <property type="entry name" value="F-box_AtFBL13-like"/>
    <property type="match status" value="1"/>
</dbReference>
<dbReference type="InterPro" id="IPR053781">
    <property type="entry name" value="F-box_AtFBL13-like"/>
</dbReference>
<proteinExistence type="predicted"/>
<dbReference type="Pfam" id="PF23622">
    <property type="entry name" value="LRR_At1g61320_AtMIF1"/>
    <property type="match status" value="2"/>
</dbReference>
<gene>
    <name evidence="4" type="primary">LOC110769171</name>
</gene>
<reference evidence="4" key="1">
    <citation type="submission" date="2025-08" db="UniProtKB">
        <authorList>
            <consortium name="RefSeq"/>
        </authorList>
    </citation>
    <scope>IDENTIFICATION</scope>
</reference>
<dbReference type="Pfam" id="PF00646">
    <property type="entry name" value="F-box"/>
    <property type="match status" value="2"/>
</dbReference>
<dbReference type="PROSITE" id="PS50181">
    <property type="entry name" value="FBOX"/>
    <property type="match status" value="2"/>
</dbReference>
<sequence>MKENETRTVSPTPHHHPQNGACASTILSSTTRPCYFSQSNPIPHTNMDSFSNLPEPLLVTIISFLPFKEAARTSLLSKRWRHLWRSTQTIDFNARFFINVDASREVQRQVFLDFVRHWIANYQQATISKFSLALSQPRNSQMVVENCITFSLARNVKHLVLDFSDPTWNEDDFEGPADPTSYDLPLSVYGHEQVLESLTLFSCKFNPSGFKNFGLLKQVSLGWVEVGACTFKALLVNCGCLESLSLKHCWSMENFLRVGGRGLKLKTLVVYKCRFYYPCFAVEAPNLSCLRYTGTLPRFDISRNNRGLDEVELDFGLESVCSCSMADRLYQLFFEVFPMRALTVCTYILQVVSMGEDFIGMEPSFPVTHLTLKTAMHDYEQVGIRYFLNSCPHLETLEIQLGPGRIFHDEYEAPYSGLDPHELWIRHPVVFLCVTHTLREVEIKGFKGTPNEIYVLNYLVTYGRVMEKLTVITSGEMSNRGNPTVYRNIAKQALMIESASQNLLFTGLSHTATALHYWSESLPKNHLFSERFFFSTNTETNMDRLSSLPEPLLLIIISLLSFKEAIRTSVLSTRWRHLWRSTANIEFNEHFYANVDASREIQRQLFIDFAQQWIANYQEDNIDKFSLTFSHPRNSQVFVENCLKFSLARHVKHMGLDFSEPTWDLSDPGDNPHPVSFDLPSQVYSHHVLESLTLSSCNFVVSEFKNFRFLKHVSLAWVELMASTVKALLVNCGLLDSLNLKQCWNMNSVDVCGQDLKLTSLVVDRCMCSGYQRISIEAPNLKYLRFAGFVPIFDVNTAGGLEEVDLDFGLASICDEDSGYLLYDLLCEVYPSRALTVCSYTLQAVTMGPEPIGMEPRLSVTDLTLKTAMHFNEQKGIKFFLTSCPLLETLTIDIRLGTIFLHEDEAPFHELNRCDVWIENPIVNSCIIRTLREVEIKGFKGTPNEFYLLAYLVLHGRVMQKLTVVTSREISNHGNPAVYRSVAEKLYALRRASQHLQITIF</sequence>
<dbReference type="InterPro" id="IPR055357">
    <property type="entry name" value="LRR_At1g61320_AtMIF1"/>
</dbReference>
<dbReference type="InterPro" id="IPR032675">
    <property type="entry name" value="LRR_dom_sf"/>
</dbReference>